<organism evidence="3 4">
    <name type="scientific">Trichoderma gamsii</name>
    <dbReference type="NCBI Taxonomy" id="398673"/>
    <lineage>
        <taxon>Eukaryota</taxon>
        <taxon>Fungi</taxon>
        <taxon>Dikarya</taxon>
        <taxon>Ascomycota</taxon>
        <taxon>Pezizomycotina</taxon>
        <taxon>Sordariomycetes</taxon>
        <taxon>Hypocreomycetidae</taxon>
        <taxon>Hypocreales</taxon>
        <taxon>Hypocreaceae</taxon>
        <taxon>Trichoderma</taxon>
    </lineage>
</organism>
<accession>A0A2P5A374</accession>
<dbReference type="Pfam" id="PF00646">
    <property type="entry name" value="F-box"/>
    <property type="match status" value="1"/>
</dbReference>
<dbReference type="EMBL" id="JPDN02000001">
    <property type="protein sequence ID" value="PON30998.1"/>
    <property type="molecule type" value="Genomic_DNA"/>
</dbReference>
<sequence>MRSRWSMLPEELRLQVLETLAQSSFEKHGLTNYALVCKSWQKIFEKANFRSLTIDDDDFLRLAKIPKRCWPYVKHIWLRILLENYSPLQRTGSVRPELLEDTAAYNDRIEGTIVRLFSILSSWEKVVKPDARGITLELSVHSPSNSTYIPRGVHAKGLDMRVPFTENQYRTTNNIELAASRALGGYVHIRFDNQLPRLKLVKTLLIPRHTRRRFTSFTLHQIISRLPNLEYLAYEPWKQPLETIQDMVDAGYVNLIKGSLPATLKQLVFLEDRNEIMVTTALTPSSAANEKHVRKPNYNNGVALANKSLGFENIAATFFIEARDFFQAYKPEWVWRNLRSLTLTSYLLDSNRDVDEINGMLLAAGVAALAMPMLQTLEIWNGGLGYAAIFAYYAERGEAVVSWTGTWELVFGPYVLDIWRKVGYKNHRSEKLDVEHRLIENIEEVRGYVDVIELLRTKKHVINRQSLDELRYEMENNCICFP</sequence>
<evidence type="ECO:0008006" key="5">
    <source>
        <dbReference type="Google" id="ProtNLM"/>
    </source>
</evidence>
<dbReference type="Pfam" id="PF20183">
    <property type="entry name" value="DUF6546"/>
    <property type="match status" value="1"/>
</dbReference>
<dbReference type="RefSeq" id="XP_018663512.1">
    <property type="nucleotide sequence ID" value="XM_018803106.1"/>
</dbReference>
<dbReference type="Proteomes" id="UP000054821">
    <property type="component" value="Unassembled WGS sequence"/>
</dbReference>
<evidence type="ECO:0000259" key="1">
    <source>
        <dbReference type="Pfam" id="PF00646"/>
    </source>
</evidence>
<feature type="domain" description="F-box" evidence="1">
    <location>
        <begin position="5"/>
        <end position="50"/>
    </location>
</feature>
<name>A0A2P5A374_9HYPO</name>
<reference evidence="3 4" key="1">
    <citation type="journal article" date="2016" name="Genome Announc.">
        <title>Draft Whole-Genome Sequence of Trichoderma gamsii T6085, a Promising Biocontrol Agent of Fusarium Head Blight on Wheat.</title>
        <authorList>
            <person name="Baroncelli R."/>
            <person name="Zapparata A."/>
            <person name="Piaggeschi G."/>
            <person name="Sarrocco S."/>
            <person name="Vannacci G."/>
        </authorList>
    </citation>
    <scope>NUCLEOTIDE SEQUENCE [LARGE SCALE GENOMIC DNA]</scope>
    <source>
        <strain evidence="3 4">T6085</strain>
    </source>
</reference>
<evidence type="ECO:0000313" key="3">
    <source>
        <dbReference type="EMBL" id="PON30998.1"/>
    </source>
</evidence>
<comment type="caution">
    <text evidence="3">The sequence shown here is derived from an EMBL/GenBank/DDBJ whole genome shotgun (WGS) entry which is preliminary data.</text>
</comment>
<keyword evidence="4" id="KW-1185">Reference proteome</keyword>
<dbReference type="AlphaFoldDB" id="A0A2P5A374"/>
<protein>
    <recommendedName>
        <fullName evidence="5">F-box domain-containing protein</fullName>
    </recommendedName>
</protein>
<evidence type="ECO:0000259" key="2">
    <source>
        <dbReference type="Pfam" id="PF20183"/>
    </source>
</evidence>
<feature type="domain" description="DUF6546" evidence="2">
    <location>
        <begin position="259"/>
        <end position="462"/>
    </location>
</feature>
<dbReference type="GeneID" id="29983189"/>
<dbReference type="InterPro" id="IPR001810">
    <property type="entry name" value="F-box_dom"/>
</dbReference>
<gene>
    <name evidence="3" type="ORF">TGAM01_v200418</name>
</gene>
<evidence type="ECO:0000313" key="4">
    <source>
        <dbReference type="Proteomes" id="UP000054821"/>
    </source>
</evidence>
<dbReference type="InterPro" id="IPR046676">
    <property type="entry name" value="DUF6546"/>
</dbReference>
<proteinExistence type="predicted"/>